<keyword evidence="1" id="KW-0808">Transferase</keyword>
<dbReference type="Pfam" id="PF00583">
    <property type="entry name" value="Acetyltransf_1"/>
    <property type="match status" value="1"/>
</dbReference>
<dbReference type="InterPro" id="IPR000182">
    <property type="entry name" value="GNAT_dom"/>
</dbReference>
<dbReference type="OrthoDB" id="125295at2157"/>
<reference evidence="3 4" key="1">
    <citation type="submission" date="2021-06" db="EMBL/GenBank/DDBJ databases">
        <title>New haloarchaea isolates fom saline soil.</title>
        <authorList>
            <person name="Duran-Viseras A."/>
            <person name="Sanchez-Porro C.S."/>
            <person name="Ventosa A."/>
        </authorList>
    </citation>
    <scope>NUCLEOTIDE SEQUENCE [LARGE SCALE GENOMIC DNA]</scope>
    <source>
        <strain evidence="3 4">JCM 183640</strain>
    </source>
</reference>
<dbReference type="CDD" id="cd04301">
    <property type="entry name" value="NAT_SF"/>
    <property type="match status" value="1"/>
</dbReference>
<evidence type="ECO:0000259" key="2">
    <source>
        <dbReference type="PROSITE" id="PS51186"/>
    </source>
</evidence>
<evidence type="ECO:0000256" key="1">
    <source>
        <dbReference type="ARBA" id="ARBA00022679"/>
    </source>
</evidence>
<dbReference type="GO" id="GO:0008080">
    <property type="term" value="F:N-acetyltransferase activity"/>
    <property type="evidence" value="ECO:0007669"/>
    <property type="project" value="InterPro"/>
</dbReference>
<feature type="domain" description="N-acetyltransferase" evidence="2">
    <location>
        <begin position="1"/>
        <end position="163"/>
    </location>
</feature>
<dbReference type="PANTHER" id="PTHR13947:SF37">
    <property type="entry name" value="LD18367P"/>
    <property type="match status" value="1"/>
</dbReference>
<evidence type="ECO:0000313" key="3">
    <source>
        <dbReference type="EMBL" id="MBV0922958.1"/>
    </source>
</evidence>
<comment type="caution">
    <text evidence="3">The sequence shown here is derived from an EMBL/GenBank/DDBJ whole genome shotgun (WGS) entry which is preliminary data.</text>
</comment>
<gene>
    <name evidence="3" type="ORF">KTS45_01995</name>
</gene>
<accession>A0A8J7YAJ4</accession>
<proteinExistence type="predicted"/>
<dbReference type="PROSITE" id="PS51186">
    <property type="entry name" value="GNAT"/>
    <property type="match status" value="1"/>
</dbReference>
<dbReference type="InterPro" id="IPR050769">
    <property type="entry name" value="NAT_camello-type"/>
</dbReference>
<keyword evidence="4" id="KW-1185">Reference proteome</keyword>
<dbReference type="Gene3D" id="3.40.630.30">
    <property type="match status" value="1"/>
</dbReference>
<dbReference type="AlphaFoldDB" id="A0A8J7YAJ4"/>
<dbReference type="Proteomes" id="UP000766550">
    <property type="component" value="Unassembled WGS sequence"/>
</dbReference>
<dbReference type="RefSeq" id="WP_162316125.1">
    <property type="nucleotide sequence ID" value="NZ_JAHQXF010000001.1"/>
</dbReference>
<name>A0A8J7YAJ4_9EURY</name>
<dbReference type="PANTHER" id="PTHR13947">
    <property type="entry name" value="GNAT FAMILY N-ACETYLTRANSFERASE"/>
    <property type="match status" value="1"/>
</dbReference>
<evidence type="ECO:0000313" key="4">
    <source>
        <dbReference type="Proteomes" id="UP000766550"/>
    </source>
</evidence>
<dbReference type="EMBL" id="JAHQXF010000001">
    <property type="protein sequence ID" value="MBV0922958.1"/>
    <property type="molecule type" value="Genomic_DNA"/>
</dbReference>
<dbReference type="SUPFAM" id="SSF55729">
    <property type="entry name" value="Acyl-CoA N-acyltransferases (Nat)"/>
    <property type="match status" value="1"/>
</dbReference>
<protein>
    <submittedName>
        <fullName evidence="3">GNAT family N-acetyltransferase</fullName>
    </submittedName>
</protein>
<organism evidence="3 4">
    <name type="scientific">Haloarcula limicola</name>
    <dbReference type="NCBI Taxonomy" id="1429915"/>
    <lineage>
        <taxon>Archaea</taxon>
        <taxon>Methanobacteriati</taxon>
        <taxon>Methanobacteriota</taxon>
        <taxon>Stenosarchaea group</taxon>
        <taxon>Halobacteria</taxon>
        <taxon>Halobacteriales</taxon>
        <taxon>Haloarculaceae</taxon>
        <taxon>Haloarcula</taxon>
    </lineage>
</organism>
<dbReference type="InterPro" id="IPR016181">
    <property type="entry name" value="Acyl_CoA_acyltransferase"/>
</dbReference>
<sequence length="163" mass="18094">MIRPYEAGDAGDADALWELKRAFELSLGSGTGGGGKEATYREKLDADYRESYLAWVDRCVEEDARTIQLAERDGEVVGYVFVLPESLAHVWDAAVLNELFVDESYRGDGVADDLLEAALSVARSQSLPLDRLVLDVDPDNGRAAAFYDRWGFEPWGEMVAREL</sequence>